<dbReference type="InterPro" id="IPR001192">
    <property type="entry name" value="PI-PLC_fam"/>
</dbReference>
<dbReference type="RefSeq" id="XP_060279789.1">
    <property type="nucleotide sequence ID" value="XM_060422918.1"/>
</dbReference>
<evidence type="ECO:0000256" key="5">
    <source>
        <dbReference type="ARBA" id="ARBA00023224"/>
    </source>
</evidence>
<dbReference type="CDD" id="cd00275">
    <property type="entry name" value="C2_PLC_like"/>
    <property type="match status" value="1"/>
</dbReference>
<dbReference type="GeneID" id="85306105"/>
<dbReference type="FunFam" id="3.20.20.190:FF:000039">
    <property type="entry name" value="Phosphoinositide phospholipase C"/>
    <property type="match status" value="1"/>
</dbReference>
<reference evidence="10" key="1">
    <citation type="submission" date="2023-06" db="EMBL/GenBank/DDBJ databases">
        <title>Genome-scale phylogeny and comparative genomics of the fungal order Sordariales.</title>
        <authorList>
            <consortium name="Lawrence Berkeley National Laboratory"/>
            <person name="Hensen N."/>
            <person name="Bonometti L."/>
            <person name="Westerberg I."/>
            <person name="Brannstrom I.O."/>
            <person name="Guillou S."/>
            <person name="Cros-Aarteil S."/>
            <person name="Calhoun S."/>
            <person name="Haridas S."/>
            <person name="Kuo A."/>
            <person name="Mondo S."/>
            <person name="Pangilinan J."/>
            <person name="Riley R."/>
            <person name="Labutti K."/>
            <person name="Andreopoulos B."/>
            <person name="Lipzen A."/>
            <person name="Chen C."/>
            <person name="Yanf M."/>
            <person name="Daum C."/>
            <person name="Ng V."/>
            <person name="Clum A."/>
            <person name="Steindorff A."/>
            <person name="Ohm R."/>
            <person name="Martin F."/>
            <person name="Silar P."/>
            <person name="Natvig D."/>
            <person name="Lalanne C."/>
            <person name="Gautier V."/>
            <person name="Ament-Velasquez S.L."/>
            <person name="Kruys A."/>
            <person name="Hutchinson M.I."/>
            <person name="Powell A.J."/>
            <person name="Barry K."/>
            <person name="Miller A.N."/>
            <person name="Grigoriev I.V."/>
            <person name="Debuchy R."/>
            <person name="Gladieux P."/>
            <person name="Thoren M.H."/>
            <person name="Johannesson H."/>
        </authorList>
    </citation>
    <scope>NUCLEOTIDE SEQUENCE</scope>
    <source>
        <strain evidence="10">8032-3</strain>
    </source>
</reference>
<evidence type="ECO:0000256" key="7">
    <source>
        <dbReference type="RuleBase" id="RU361133"/>
    </source>
</evidence>
<gene>
    <name evidence="10" type="ORF">QBC33DRAFT_241554</name>
</gene>
<dbReference type="EC" id="3.1.4.11" evidence="7"/>
<dbReference type="AlphaFoldDB" id="A0AAJ0BSR7"/>
<dbReference type="SMART" id="SM00148">
    <property type="entry name" value="PLCXc"/>
    <property type="match status" value="1"/>
</dbReference>
<keyword evidence="3 7" id="KW-0442">Lipid degradation</keyword>
<dbReference type="CDD" id="cd08598">
    <property type="entry name" value="PI-PLC1c_yeast"/>
    <property type="match status" value="1"/>
</dbReference>
<dbReference type="GO" id="GO:0016042">
    <property type="term" value="P:lipid catabolic process"/>
    <property type="evidence" value="ECO:0007669"/>
    <property type="project" value="UniProtKB-KW"/>
</dbReference>
<evidence type="ECO:0000256" key="2">
    <source>
        <dbReference type="ARBA" id="ARBA00022801"/>
    </source>
</evidence>
<dbReference type="PANTHER" id="PTHR10336">
    <property type="entry name" value="PHOSPHOINOSITIDE-SPECIFIC PHOSPHOLIPASE C FAMILY PROTEIN"/>
    <property type="match status" value="1"/>
</dbReference>
<dbReference type="PROSITE" id="PS50008">
    <property type="entry name" value="PIPLC_Y_DOMAIN"/>
    <property type="match status" value="1"/>
</dbReference>
<dbReference type="PRINTS" id="PR00390">
    <property type="entry name" value="PHPHLIPASEC"/>
</dbReference>
<name>A0AAJ0BSR7_9PEZI</name>
<dbReference type="GO" id="GO:0051209">
    <property type="term" value="P:release of sequestered calcium ion into cytosol"/>
    <property type="evidence" value="ECO:0007669"/>
    <property type="project" value="TreeGrafter"/>
</dbReference>
<dbReference type="InterPro" id="IPR017946">
    <property type="entry name" value="PLC-like_Pdiesterase_TIM-brl"/>
</dbReference>
<feature type="region of interest" description="Disordered" evidence="8">
    <location>
        <begin position="49"/>
        <end position="83"/>
    </location>
</feature>
<dbReference type="InterPro" id="IPR000909">
    <property type="entry name" value="PLipase_C_PInositol-sp_X_dom"/>
</dbReference>
<dbReference type="SUPFAM" id="SSF51695">
    <property type="entry name" value="PLC-like phosphodiesterases"/>
    <property type="match status" value="1"/>
</dbReference>
<dbReference type="InterPro" id="IPR035892">
    <property type="entry name" value="C2_domain_sf"/>
</dbReference>
<keyword evidence="4 7" id="KW-0443">Lipid metabolism</keyword>
<dbReference type="Proteomes" id="UP001244011">
    <property type="component" value="Unassembled WGS sequence"/>
</dbReference>
<accession>A0AAJ0BSR7</accession>
<dbReference type="SMART" id="SM00149">
    <property type="entry name" value="PLCYc"/>
    <property type="match status" value="1"/>
</dbReference>
<feature type="region of interest" description="Disordered" evidence="8">
    <location>
        <begin position="269"/>
        <end position="326"/>
    </location>
</feature>
<dbReference type="PANTHER" id="PTHR10336:SF82">
    <property type="entry name" value="PHOSPHOINOSITIDE PHOSPHOLIPASE C"/>
    <property type="match status" value="1"/>
</dbReference>
<feature type="domain" description="PI-PLC Y-box" evidence="9">
    <location>
        <begin position="461"/>
        <end position="574"/>
    </location>
</feature>
<dbReference type="Gene3D" id="2.60.40.150">
    <property type="entry name" value="C2 domain"/>
    <property type="match status" value="1"/>
</dbReference>
<evidence type="ECO:0000256" key="3">
    <source>
        <dbReference type="ARBA" id="ARBA00022963"/>
    </source>
</evidence>
<dbReference type="GO" id="GO:0004435">
    <property type="term" value="F:phosphatidylinositol-4,5-bisphosphate phospholipase C activity"/>
    <property type="evidence" value="ECO:0007669"/>
    <property type="project" value="UniProtKB-EC"/>
</dbReference>
<keyword evidence="5" id="KW-0807">Transducer</keyword>
<dbReference type="Gene3D" id="3.20.20.190">
    <property type="entry name" value="Phosphatidylinositol (PI) phosphodiesterase"/>
    <property type="match status" value="2"/>
</dbReference>
<dbReference type="SUPFAM" id="SSF49562">
    <property type="entry name" value="C2 domain (Calcium/lipid-binding domain, CaLB)"/>
    <property type="match status" value="1"/>
</dbReference>
<feature type="compositionally biased region" description="Polar residues" evidence="8">
    <location>
        <begin position="269"/>
        <end position="284"/>
    </location>
</feature>
<keyword evidence="2 7" id="KW-0378">Hydrolase</keyword>
<dbReference type="InterPro" id="IPR001711">
    <property type="entry name" value="PLipase_C_Pinositol-sp_Y"/>
</dbReference>
<feature type="region of interest" description="Disordered" evidence="8">
    <location>
        <begin position="220"/>
        <end position="255"/>
    </location>
</feature>
<evidence type="ECO:0000256" key="4">
    <source>
        <dbReference type="ARBA" id="ARBA00023098"/>
    </source>
</evidence>
<keyword evidence="11" id="KW-1185">Reference proteome</keyword>
<feature type="compositionally biased region" description="Polar residues" evidence="8">
    <location>
        <begin position="62"/>
        <end position="83"/>
    </location>
</feature>
<comment type="catalytic activity">
    <reaction evidence="1 7">
        <text>a 1,2-diacyl-sn-glycero-3-phospho-(1D-myo-inositol-4,5-bisphosphate) + H2O = 1D-myo-inositol 1,4,5-trisphosphate + a 1,2-diacyl-sn-glycerol + H(+)</text>
        <dbReference type="Rhea" id="RHEA:33179"/>
        <dbReference type="ChEBI" id="CHEBI:15377"/>
        <dbReference type="ChEBI" id="CHEBI:15378"/>
        <dbReference type="ChEBI" id="CHEBI:17815"/>
        <dbReference type="ChEBI" id="CHEBI:58456"/>
        <dbReference type="ChEBI" id="CHEBI:203600"/>
        <dbReference type="EC" id="3.1.4.11"/>
    </reaction>
</comment>
<feature type="region of interest" description="Disordered" evidence="8">
    <location>
        <begin position="424"/>
        <end position="448"/>
    </location>
</feature>
<sequence length="756" mass="84508">MCIYFPSKQKKKVGRVVRMPTFGPRKHPLQALQHLVDVATLVSPTQGGFHKPVPVTKPASDEGTTVGSVHSSTDTSGVGNTTAEGAGAQKLLVLSPAIREHLRRVYDTLRGTRATLHQEEIVRFLKGTQGEVTVAPLDWGELTFEQFLEVWSFHYGWDAVRPLREDEKDQTRPFSNYFISSSHNTYLSGNQLTSTSSAHAYRKVLSRNCRCIEIDVWNGDASRSETPAGSRSPNPAHKTNLSTSSLPRFRIEPSKSIEGKYETVRQLWSGKQTPGHSRSRSSNEPARPSVPGRESTQSLDPRDLSERSQRSRASSKGSSTKTEPIVMHGRTLTSPVGFREVCRAIRENAFKTSPLPIIVSLEVHADMDQQEVMVEIMKEEWAGILLDQPLEECAPHQRQPRLEELLNKILIKVKKPPAKASLPTGTNLAVLMPPHEDDLSGSDDERDPTAKKLKVPICKSLSALSVYTHSEHFRSFEIPAAKTFSHIFSISETRILELYTTKQREMLAHNRNFFMRAFPNGIRVDSSNPDPSLFWRKGVQMVAMNWQNWDEGMMLNDAMFAGSQGWVLKPPGYRSGDLRSTTSQADAAVAHRTLDLKITFYAGQHIPLPEARQKSDTSTGVAVGAGSGSKRFRPYVKVDLIVEKPEERAGKPIEGEARARDGQYKMKTETGETENPDWGKKGDCLDFSGVRMTVEELSFVRFKIEDDSAYFRGTSAAWACVRLDRLRPGYRFIDLLDARGKPSAGRLLVRIEKAVR</sequence>
<organism evidence="10 11">
    <name type="scientific">Phialemonium atrogriseum</name>
    <dbReference type="NCBI Taxonomy" id="1093897"/>
    <lineage>
        <taxon>Eukaryota</taxon>
        <taxon>Fungi</taxon>
        <taxon>Dikarya</taxon>
        <taxon>Ascomycota</taxon>
        <taxon>Pezizomycotina</taxon>
        <taxon>Sordariomycetes</taxon>
        <taxon>Sordariomycetidae</taxon>
        <taxon>Cephalothecales</taxon>
        <taxon>Cephalothecaceae</taxon>
        <taxon>Phialemonium</taxon>
    </lineage>
</organism>
<dbReference type="GO" id="GO:0048015">
    <property type="term" value="P:phosphatidylinositol-mediated signaling"/>
    <property type="evidence" value="ECO:0007669"/>
    <property type="project" value="TreeGrafter"/>
</dbReference>
<dbReference type="Pfam" id="PF00387">
    <property type="entry name" value="PI-PLC-Y"/>
    <property type="match status" value="1"/>
</dbReference>
<feature type="compositionally biased region" description="Polar residues" evidence="8">
    <location>
        <begin position="224"/>
        <end position="246"/>
    </location>
</feature>
<dbReference type="Pfam" id="PF00388">
    <property type="entry name" value="PI-PLC-X"/>
    <property type="match status" value="1"/>
</dbReference>
<dbReference type="PROSITE" id="PS50007">
    <property type="entry name" value="PIPLC_X_DOMAIN"/>
    <property type="match status" value="1"/>
</dbReference>
<evidence type="ECO:0000259" key="9">
    <source>
        <dbReference type="PROSITE" id="PS50008"/>
    </source>
</evidence>
<proteinExistence type="predicted"/>
<evidence type="ECO:0000313" key="11">
    <source>
        <dbReference type="Proteomes" id="UP001244011"/>
    </source>
</evidence>
<feature type="compositionally biased region" description="Basic and acidic residues" evidence="8">
    <location>
        <begin position="300"/>
        <end position="309"/>
    </location>
</feature>
<evidence type="ECO:0000256" key="1">
    <source>
        <dbReference type="ARBA" id="ARBA00001195"/>
    </source>
</evidence>
<comment type="function">
    <text evidence="6">The production of the second messenger molecules diacylglycerol (DAG) and inositol 1,4,5-trisphosphate (IP3) is mediated by activated phosphatidylinositol-specific phospholipase C enzymes.</text>
</comment>
<evidence type="ECO:0000256" key="8">
    <source>
        <dbReference type="SAM" id="MobiDB-lite"/>
    </source>
</evidence>
<evidence type="ECO:0000313" key="10">
    <source>
        <dbReference type="EMBL" id="KAK1763576.1"/>
    </source>
</evidence>
<evidence type="ECO:0000256" key="6">
    <source>
        <dbReference type="ARBA" id="ARBA00059664"/>
    </source>
</evidence>
<protein>
    <recommendedName>
        <fullName evidence="7">Phosphoinositide phospholipase C</fullName>
        <ecNumber evidence="7">3.1.4.11</ecNumber>
    </recommendedName>
</protein>
<comment type="caution">
    <text evidence="10">The sequence shown here is derived from an EMBL/GenBank/DDBJ whole genome shotgun (WGS) entry which is preliminary data.</text>
</comment>
<dbReference type="EMBL" id="MU839026">
    <property type="protein sequence ID" value="KAK1763576.1"/>
    <property type="molecule type" value="Genomic_DNA"/>
</dbReference>